<dbReference type="SMART" id="SM00490">
    <property type="entry name" value="HELICc"/>
    <property type="match status" value="1"/>
</dbReference>
<dbReference type="InterPro" id="IPR036389">
    <property type="entry name" value="RNase_III_sf"/>
</dbReference>
<evidence type="ECO:0000256" key="7">
    <source>
        <dbReference type="ARBA" id="ARBA00022833"/>
    </source>
</evidence>
<feature type="domain" description="Dicer dsRNA-binding fold" evidence="18">
    <location>
        <begin position="667"/>
        <end position="756"/>
    </location>
</feature>
<dbReference type="SUPFAM" id="SSF69065">
    <property type="entry name" value="RNase III domain-like"/>
    <property type="match status" value="2"/>
</dbReference>
<gene>
    <name evidence="19" type="primary">dcl1</name>
    <name evidence="19" type="ORF">QQZ08_012072</name>
</gene>
<keyword evidence="10" id="KW-0051">Antiviral defense</keyword>
<evidence type="ECO:0000256" key="5">
    <source>
        <dbReference type="ARBA" id="ARBA00022801"/>
    </source>
</evidence>
<sequence>MVLDDHTLPLPAQSTTGATSLNSPECALNAVESRVDDEQPTAKSPAVTSTPPIDDPEDEPEDADSDDDDAYRLTVNPERTKKVTEKKRLDTAAFQSWIAKNQREVTKDSKNSARDLVYQSVAHLVKESEDRKIIATPREYQVELFERAKKKNTIVVLDTGSGKTLIAALLLRHTLEQELEDRALGKPKKVAFFLVEKVALCFQQYAVLNCNLEHPITKFFGDMTGIMKTKEFWDTQFSENMVVVCTAQILLDCLHNGFIRMNQVNLLIFDEAHHTKKNHPYALIIKNHYTRETQERPRILGMTASPVDCRTKDVKVAAAELESMLCSEIATLSDDVMTDADAQRQKVVETKETYERLEFPEDSATDLWRQISEQVSRNAQFRALLEFTKEASSTLGRWCADRYWKLLITDSEMTRLAARTDRDFAQDFASTQAERATDAIRTVQQLIEDYELGTAAPQSTDLSSKVRQLYSILREAFSDYGTSRCIVFVEKRYTACLLADLFKQSEMRIPGMAVAYMVGCQSTTSNLGNMSFRDQVLTLQRFKRGETNCLFATPVAEEGIDIPQCDLVIRFDLYNSVIQYLQSKGRARQNNSRYISMVEEGNMKHLRGLYQATRDASALRRFCSALPADRKLQDQSIDATAAALFEQAGQKVYEVPSTGARLTYPHSLDVLARFVSSLSPTETSLKPEFIVTTFGSKFVADVILPDSSPLKSMSGFPQRSKMLARCSAAFEACVELIQKTYINEHFQPVFVKKLPAMRNARLAVSSNKKADYKMLLKPKMWSELGTEIPSELFITTIKLENPDALGRHSRPLLLLSRQKMRQIPDIPLFFGNGNSSLATLITREEPLTVTASDVKGLAKFTLRVFADVFSKEYDANPEEIPYFLAPCAEEHTDLVWDAEASIDWDVVKTVRDNEHLAWENAPEDFFHNKFVIDPHDGSRKLVINGINKSLRPSDPTPANVPEHKGRAYRAVEQTIKQYSNSLWLRARQKAKWRDDQPVVNAELLSLRRNLLDEFQVDEDINNECFIILESLHVSPLPMEVVTMAMVFPAIIHRIDSVLICLDACSLLGLTIKPSLALEALTKDSDNTGDHDEEDINFQAGMGNNYERLEFLGDTFLKMATTIALFTLIPDSNEFEYHVERMLLICNQNLFNHAVDRKLQEFVRSKALDRRTWYPALKLKKGKAPKTELRHNLADKSIADVCEALIGAAYITTDVWDFDMAVKAVTQMVKSKNHQMQSFDDYYAAYKVPPWQTAHSTAAQRFVVAQVAQATGYEFSSASLLRSAFKHPSYPYEPIPNYQRLEFLGDALLDMAIVDYLFKRYPVADPQWLTEHKMAMASNQFLGCVCVQLKLHKHLLITTAASIGQISEYVAELEQAAIDARDEADRDGTPMRCNFWLGASQPPKALPDIVEAFIGAMFVDAQYDYGVVVAFFARFVQPYFEDMALYDTFAKRHPVTFLARKMQTELLCSQWRICTSNVPCALDEGVRAMTESDVVCALMVHGDVFAHATAKSGRYAKIAVAKRALEKLKELGDAAKTAMGCDCKADDNAEPATPNGEEEVNTQPYGMAF</sequence>
<dbReference type="Pfam" id="PF03368">
    <property type="entry name" value="Dicer_dimer"/>
    <property type="match status" value="1"/>
</dbReference>
<dbReference type="PROSITE" id="PS50142">
    <property type="entry name" value="RNASE_3_2"/>
    <property type="match status" value="2"/>
</dbReference>
<organism evidence="19 20">
    <name type="scientific">Neonectria magnoliae</name>
    <dbReference type="NCBI Taxonomy" id="2732573"/>
    <lineage>
        <taxon>Eukaryota</taxon>
        <taxon>Fungi</taxon>
        <taxon>Dikarya</taxon>
        <taxon>Ascomycota</taxon>
        <taxon>Pezizomycotina</taxon>
        <taxon>Sordariomycetes</taxon>
        <taxon>Hypocreomycetidae</taxon>
        <taxon>Hypocreales</taxon>
        <taxon>Nectriaceae</taxon>
        <taxon>Neonectria</taxon>
    </lineage>
</organism>
<evidence type="ECO:0000313" key="19">
    <source>
        <dbReference type="EMBL" id="KAK7416221.1"/>
    </source>
</evidence>
<evidence type="ECO:0000256" key="13">
    <source>
        <dbReference type="SAM" id="MobiDB-lite"/>
    </source>
</evidence>
<keyword evidence="20" id="KW-1185">Reference proteome</keyword>
<feature type="region of interest" description="Disordered" evidence="13">
    <location>
        <begin position="1"/>
        <end position="70"/>
    </location>
</feature>
<keyword evidence="4" id="KW-0547">Nucleotide-binding</keyword>
<name>A0ABR1H6I5_9HYPO</name>
<dbReference type="Gene3D" id="3.40.50.300">
    <property type="entry name" value="P-loop containing nucleotide triphosphate hydrolases"/>
    <property type="match status" value="2"/>
</dbReference>
<dbReference type="Gene3D" id="1.10.1520.10">
    <property type="entry name" value="Ribonuclease III domain"/>
    <property type="match status" value="2"/>
</dbReference>
<keyword evidence="3" id="KW-0930">Antiviral protein</keyword>
<keyword evidence="7" id="KW-0862">Zinc</keyword>
<dbReference type="PROSITE" id="PS51192">
    <property type="entry name" value="HELICASE_ATP_BIND_1"/>
    <property type="match status" value="1"/>
</dbReference>
<dbReference type="InterPro" id="IPR003100">
    <property type="entry name" value="PAZ_dom"/>
</dbReference>
<evidence type="ECO:0000259" key="18">
    <source>
        <dbReference type="PROSITE" id="PS51327"/>
    </source>
</evidence>
<proteinExistence type="inferred from homology"/>
<feature type="compositionally biased region" description="Polar residues" evidence="13">
    <location>
        <begin position="12"/>
        <end position="23"/>
    </location>
</feature>
<dbReference type="Pfam" id="PF24995">
    <property type="entry name" value="DSRM_2"/>
    <property type="match status" value="1"/>
</dbReference>
<evidence type="ECO:0000256" key="12">
    <source>
        <dbReference type="PROSITE-ProRule" id="PRU00657"/>
    </source>
</evidence>
<evidence type="ECO:0000259" key="14">
    <source>
        <dbReference type="PROSITE" id="PS50142"/>
    </source>
</evidence>
<evidence type="ECO:0000313" key="20">
    <source>
        <dbReference type="Proteomes" id="UP001498421"/>
    </source>
</evidence>
<feature type="domain" description="Helicase C-terminal" evidence="17">
    <location>
        <begin position="465"/>
        <end position="633"/>
    </location>
</feature>
<feature type="compositionally biased region" description="Acidic residues" evidence="13">
    <location>
        <begin position="54"/>
        <end position="69"/>
    </location>
</feature>
<comment type="cofactor">
    <cofactor evidence="1">
        <name>Mg(2+)</name>
        <dbReference type="ChEBI" id="CHEBI:18420"/>
    </cofactor>
</comment>
<dbReference type="PANTHER" id="PTHR14950:SF62">
    <property type="entry name" value="DICER-LIKE PROTEIN 1"/>
    <property type="match status" value="1"/>
</dbReference>
<feature type="domain" description="PAZ" evidence="15">
    <location>
        <begin position="905"/>
        <end position="1035"/>
    </location>
</feature>
<dbReference type="PANTHER" id="PTHR14950">
    <property type="entry name" value="DICER-RELATED"/>
    <property type="match status" value="1"/>
</dbReference>
<dbReference type="PROSITE" id="PS51194">
    <property type="entry name" value="HELICASE_CTER"/>
    <property type="match status" value="1"/>
</dbReference>
<comment type="similarity">
    <text evidence="11 12">Belongs to the helicase family. Dicer subfamily.</text>
</comment>
<evidence type="ECO:0000256" key="3">
    <source>
        <dbReference type="ARBA" id="ARBA00022721"/>
    </source>
</evidence>
<evidence type="ECO:0000256" key="10">
    <source>
        <dbReference type="ARBA" id="ARBA00023118"/>
    </source>
</evidence>
<dbReference type="InterPro" id="IPR001650">
    <property type="entry name" value="Helicase_C-like"/>
</dbReference>
<evidence type="ECO:0000256" key="2">
    <source>
        <dbReference type="ARBA" id="ARBA00020797"/>
    </source>
</evidence>
<evidence type="ECO:0000256" key="6">
    <source>
        <dbReference type="ARBA" id="ARBA00022806"/>
    </source>
</evidence>
<evidence type="ECO:0000259" key="16">
    <source>
        <dbReference type="PROSITE" id="PS51192"/>
    </source>
</evidence>
<evidence type="ECO:0000256" key="9">
    <source>
        <dbReference type="ARBA" id="ARBA00022884"/>
    </source>
</evidence>
<dbReference type="Pfam" id="PF00636">
    <property type="entry name" value="Ribonuclease_3"/>
    <property type="match status" value="2"/>
</dbReference>
<dbReference type="PROSITE" id="PS50821">
    <property type="entry name" value="PAZ"/>
    <property type="match status" value="1"/>
</dbReference>
<dbReference type="PROSITE" id="PS51327">
    <property type="entry name" value="DICER_DSRBF"/>
    <property type="match status" value="1"/>
</dbReference>
<dbReference type="Pfam" id="PF00270">
    <property type="entry name" value="DEAD"/>
    <property type="match status" value="1"/>
</dbReference>
<dbReference type="SUPFAM" id="SSF52540">
    <property type="entry name" value="P-loop containing nucleoside triphosphate hydrolases"/>
    <property type="match status" value="1"/>
</dbReference>
<feature type="domain" description="Helicase ATP-binding" evidence="16">
    <location>
        <begin position="144"/>
        <end position="324"/>
    </location>
</feature>
<dbReference type="InterPro" id="IPR014001">
    <property type="entry name" value="Helicase_ATP-bd"/>
</dbReference>
<dbReference type="PROSITE" id="PS00517">
    <property type="entry name" value="RNASE_3_1"/>
    <property type="match status" value="1"/>
</dbReference>
<dbReference type="InterPro" id="IPR005034">
    <property type="entry name" value="Dicer_dimerisation"/>
</dbReference>
<protein>
    <recommendedName>
        <fullName evidence="2">Dicer-like protein 1</fullName>
    </recommendedName>
</protein>
<keyword evidence="8" id="KW-0067">ATP-binding</keyword>
<evidence type="ECO:0000256" key="4">
    <source>
        <dbReference type="ARBA" id="ARBA00022741"/>
    </source>
</evidence>
<dbReference type="SMART" id="SM00535">
    <property type="entry name" value="RIBOc"/>
    <property type="match status" value="2"/>
</dbReference>
<evidence type="ECO:0000256" key="11">
    <source>
        <dbReference type="ARBA" id="ARBA00035116"/>
    </source>
</evidence>
<dbReference type="InterPro" id="IPR011545">
    <property type="entry name" value="DEAD/DEAH_box_helicase_dom"/>
</dbReference>
<comment type="caution">
    <text evidence="19">The sequence shown here is derived from an EMBL/GenBank/DDBJ whole genome shotgun (WGS) entry which is preliminary data.</text>
</comment>
<dbReference type="Gene3D" id="3.30.160.380">
    <property type="entry name" value="Dicer dimerisation domain"/>
    <property type="match status" value="1"/>
</dbReference>
<dbReference type="InterPro" id="IPR027417">
    <property type="entry name" value="P-loop_NTPase"/>
</dbReference>
<dbReference type="InterPro" id="IPR000999">
    <property type="entry name" value="RNase_III_dom"/>
</dbReference>
<evidence type="ECO:0000259" key="17">
    <source>
        <dbReference type="PROSITE" id="PS51194"/>
    </source>
</evidence>
<accession>A0ABR1H6I5</accession>
<dbReference type="InterPro" id="IPR056755">
    <property type="entry name" value="DSRM_2"/>
</dbReference>
<dbReference type="CDD" id="cd18034">
    <property type="entry name" value="DEXHc_dicer"/>
    <property type="match status" value="1"/>
</dbReference>
<dbReference type="InterPro" id="IPR038248">
    <property type="entry name" value="Dicer_dimer_sf"/>
</dbReference>
<keyword evidence="9 12" id="KW-0694">RNA-binding</keyword>
<feature type="domain" description="RNase III" evidence="14">
    <location>
        <begin position="1263"/>
        <end position="1421"/>
    </location>
</feature>
<feature type="domain" description="RNase III" evidence="14">
    <location>
        <begin position="1067"/>
        <end position="1213"/>
    </location>
</feature>
<dbReference type="Pfam" id="PF00271">
    <property type="entry name" value="Helicase_C"/>
    <property type="match status" value="1"/>
</dbReference>
<dbReference type="CDD" id="cd00593">
    <property type="entry name" value="RIBOc"/>
    <property type="match status" value="2"/>
</dbReference>
<dbReference type="SMART" id="SM00487">
    <property type="entry name" value="DEXDc"/>
    <property type="match status" value="1"/>
</dbReference>
<keyword evidence="6" id="KW-0347">Helicase</keyword>
<keyword evidence="5" id="KW-0378">Hydrolase</keyword>
<evidence type="ECO:0000259" key="15">
    <source>
        <dbReference type="PROSITE" id="PS50821"/>
    </source>
</evidence>
<dbReference type="EMBL" id="JAZAVK010000214">
    <property type="protein sequence ID" value="KAK7416221.1"/>
    <property type="molecule type" value="Genomic_DNA"/>
</dbReference>
<feature type="region of interest" description="Disordered" evidence="13">
    <location>
        <begin position="1546"/>
        <end position="1568"/>
    </location>
</feature>
<reference evidence="19 20" key="1">
    <citation type="journal article" date="2025" name="Microbiol. Resour. Announc.">
        <title>Draft genome sequences for Neonectria magnoliae and Neonectria punicea, canker pathogens of Liriodendron tulipifera and Acer saccharum in West Virginia.</title>
        <authorList>
            <person name="Petronek H.M."/>
            <person name="Kasson M.T."/>
            <person name="Metheny A.M."/>
            <person name="Stauder C.M."/>
            <person name="Lovett B."/>
            <person name="Lynch S.C."/>
            <person name="Garnas J.R."/>
            <person name="Kasson L.R."/>
            <person name="Stajich J.E."/>
        </authorList>
    </citation>
    <scope>NUCLEOTIDE SEQUENCE [LARGE SCALE GENOMIC DNA]</scope>
    <source>
        <strain evidence="19 20">NRRL 64651</strain>
    </source>
</reference>
<evidence type="ECO:0000256" key="8">
    <source>
        <dbReference type="ARBA" id="ARBA00022840"/>
    </source>
</evidence>
<evidence type="ECO:0000256" key="1">
    <source>
        <dbReference type="ARBA" id="ARBA00001946"/>
    </source>
</evidence>
<dbReference type="Proteomes" id="UP001498421">
    <property type="component" value="Unassembled WGS sequence"/>
</dbReference>